<accession>A0A9X2UNE5</accession>
<protein>
    <submittedName>
        <fullName evidence="2">Uncharacterized protein</fullName>
    </submittedName>
</protein>
<evidence type="ECO:0000256" key="1">
    <source>
        <dbReference type="SAM" id="SignalP"/>
    </source>
</evidence>
<dbReference type="EMBL" id="JANUBF010000038">
    <property type="protein sequence ID" value="MCS4038101.1"/>
    <property type="molecule type" value="Genomic_DNA"/>
</dbReference>
<evidence type="ECO:0000313" key="3">
    <source>
        <dbReference type="Proteomes" id="UP001155040"/>
    </source>
</evidence>
<dbReference type="RefSeq" id="WP_259091332.1">
    <property type="nucleotide sequence ID" value="NZ_JANUBF010000038.1"/>
</dbReference>
<evidence type="ECO:0000313" key="2">
    <source>
        <dbReference type="EMBL" id="MCS4038101.1"/>
    </source>
</evidence>
<dbReference type="AlphaFoldDB" id="A0A9X2UNE5"/>
<feature type="chain" id="PRO_5040742966" evidence="1">
    <location>
        <begin position="26"/>
        <end position="102"/>
    </location>
</feature>
<gene>
    <name evidence="2" type="ORF">GGQ01_003191</name>
</gene>
<keyword evidence="1" id="KW-0732">Signal</keyword>
<sequence>MMLKRLGAFLLIVAFGFATVQSATAQDDDASHTVTIDVEDITELSIENSVELTFESANGADALSLLTPTSGESKFASATGGTNYDIQTNRDGVKLNVDVLCT</sequence>
<reference evidence="2" key="1">
    <citation type="submission" date="2022-08" db="EMBL/GenBank/DDBJ databases">
        <title>Genomic Encyclopedia of Type Strains, Phase V (KMG-V): Genome sequencing to study the core and pangenomes of soil and plant-associated prokaryotes.</title>
        <authorList>
            <person name="Whitman W."/>
        </authorList>
    </citation>
    <scope>NUCLEOTIDE SEQUENCE</scope>
    <source>
        <strain evidence="2">SP3012</strain>
    </source>
</reference>
<organism evidence="2 3">
    <name type="scientific">Salinibacter ruber</name>
    <dbReference type="NCBI Taxonomy" id="146919"/>
    <lineage>
        <taxon>Bacteria</taxon>
        <taxon>Pseudomonadati</taxon>
        <taxon>Rhodothermota</taxon>
        <taxon>Rhodothermia</taxon>
        <taxon>Rhodothermales</taxon>
        <taxon>Salinibacteraceae</taxon>
        <taxon>Salinibacter</taxon>
    </lineage>
</organism>
<dbReference type="Proteomes" id="UP001155040">
    <property type="component" value="Unassembled WGS sequence"/>
</dbReference>
<proteinExistence type="predicted"/>
<name>A0A9X2UNE5_9BACT</name>
<comment type="caution">
    <text evidence="2">The sequence shown here is derived from an EMBL/GenBank/DDBJ whole genome shotgun (WGS) entry which is preliminary data.</text>
</comment>
<feature type="signal peptide" evidence="1">
    <location>
        <begin position="1"/>
        <end position="25"/>
    </location>
</feature>